<protein>
    <submittedName>
        <fullName evidence="1">Uncharacterized protein</fullName>
    </submittedName>
</protein>
<dbReference type="AlphaFoldDB" id="A0ABD5PJM7"/>
<reference evidence="1 2" key="1">
    <citation type="journal article" date="2019" name="Int. J. Syst. Evol. Microbiol.">
        <title>The Global Catalogue of Microorganisms (GCM) 10K type strain sequencing project: providing services to taxonomists for standard genome sequencing and annotation.</title>
        <authorList>
            <consortium name="The Broad Institute Genomics Platform"/>
            <consortium name="The Broad Institute Genome Sequencing Center for Infectious Disease"/>
            <person name="Wu L."/>
            <person name="Ma J."/>
        </authorList>
    </citation>
    <scope>NUCLEOTIDE SEQUENCE [LARGE SCALE GENOMIC DNA]</scope>
    <source>
        <strain evidence="1 2">WLHS5</strain>
    </source>
</reference>
<organism evidence="1 2">
    <name type="scientific">Halosolutus amylolyticus</name>
    <dbReference type="NCBI Taxonomy" id="2932267"/>
    <lineage>
        <taxon>Archaea</taxon>
        <taxon>Methanobacteriati</taxon>
        <taxon>Methanobacteriota</taxon>
        <taxon>Stenosarchaea group</taxon>
        <taxon>Halobacteria</taxon>
        <taxon>Halobacteriales</taxon>
        <taxon>Natrialbaceae</taxon>
        <taxon>Halosolutus</taxon>
    </lineage>
</organism>
<evidence type="ECO:0000313" key="2">
    <source>
        <dbReference type="Proteomes" id="UP001595898"/>
    </source>
</evidence>
<proteinExistence type="predicted"/>
<keyword evidence="2" id="KW-1185">Reference proteome</keyword>
<comment type="caution">
    <text evidence="1">The sequence shown here is derived from an EMBL/GenBank/DDBJ whole genome shotgun (WGS) entry which is preliminary data.</text>
</comment>
<dbReference type="EMBL" id="JBHSFA010000002">
    <property type="protein sequence ID" value="MFC4540628.1"/>
    <property type="molecule type" value="Genomic_DNA"/>
</dbReference>
<accession>A0ABD5PJM7</accession>
<gene>
    <name evidence="1" type="ORF">ACFO5R_01645</name>
</gene>
<evidence type="ECO:0000313" key="1">
    <source>
        <dbReference type="EMBL" id="MFC4540628.1"/>
    </source>
</evidence>
<dbReference type="RefSeq" id="WP_250138792.1">
    <property type="nucleotide sequence ID" value="NZ_JALIQP010000001.1"/>
</dbReference>
<dbReference type="Proteomes" id="UP001595898">
    <property type="component" value="Unassembled WGS sequence"/>
</dbReference>
<name>A0ABD5PJM7_9EURY</name>
<sequence>MTAPERDQRDRTSTETIELPATAATQRALHEAIGHLYDELAATGNVDAVEAGHVPDEVFEGIEDLYVGSAEESIASVEIRYELIE</sequence>